<dbReference type="EMBL" id="DSQF01000008">
    <property type="protein sequence ID" value="HGZ42601.1"/>
    <property type="molecule type" value="Genomic_DNA"/>
</dbReference>
<dbReference type="SUPFAM" id="SSF50939">
    <property type="entry name" value="Sialidases"/>
    <property type="match status" value="1"/>
</dbReference>
<sequence>MRRPLRLAAATAALAALVAVAFLAGRAALGPDTPPAHRAERPGPFPSDWFGAQRAWPLDHIPQEKYEAAMEQARVERAAAKAARLDAGLVWEQAGPFNIGGRVTALAVAPGGTTVYLGAAAGGVFKSVNSGVNWTPVFDATGVFSIGALALKPGDPNTLLVGTGEANASVDSYDGSGLWRTTDGGATWSYLGLAETRRIARVAYDPQNPDRIFVAAMGGQFSTGPHRGLYRSEDGGATWSKVLFVNDSTGVCDVVLNPAHPETMYCATWERIRRPSYRRAYGPGSGVWKSVDGGTSWTRLSGGLPAPSDSVGRIALGLAASRPSTIYAQIVGGANLSYNIRGLYRSTDAGQTWQRRDYTGGPLQSMFGGFGWYFGDLGVDPTDPDRIFPMGVTMQRSADGGLTYTDVTNEAHVDFHALWIDPANPQRLYAGSDGGFFWSTNGGDSWSKSLDLPITQYYAGTVDPTNPAVLYGGTQDNGTQKTAGDPYGWTYLGIGGDGFQVVVDPVQPNVVFAEYQFGCYGTGPRRSTNGGLSFGSAPTGFVTSDRFNWNTPIEMNPLNHNVLLVGSHRVYRSTNNGLSYSIVSPNLTTDPVAQVVYGTITTLAISPADTNTYYAGTDDGQVWRSTDRGGSWSNVSGALPDRYVTRVVADPVDPAVVYVTLSGFGLDERLAHVYRSPDRGDTWTSIAGNLPDIPANDLIVDPADPQTLFLATDVGVYATRNGGAGWFPLGAGMPAQTVFDLTFHAPSRTLVAATHGRSQWRLDLTALPVAVAPRAAAPALALAPPAPNPARGAVTLAVELGRPARLEVAVFDAMGRRVRVLESGAVGAGRRALTWDGRDAAGRRAGAGVYFVRAEADGALATARLVRVD</sequence>
<dbReference type="PANTHER" id="PTHR43739:SF5">
    <property type="entry name" value="EXO-ALPHA-SIALIDASE"/>
    <property type="match status" value="1"/>
</dbReference>
<evidence type="ECO:0000256" key="1">
    <source>
        <dbReference type="SAM" id="SignalP"/>
    </source>
</evidence>
<feature type="domain" description="FlgD/Vpr Ig-like" evidence="2">
    <location>
        <begin position="794"/>
        <end position="857"/>
    </location>
</feature>
<dbReference type="Gene3D" id="2.130.10.10">
    <property type="entry name" value="YVTN repeat-like/Quinoprotein amine dehydrogenase"/>
    <property type="match status" value="4"/>
</dbReference>
<evidence type="ECO:0000259" key="2">
    <source>
        <dbReference type="Pfam" id="PF13860"/>
    </source>
</evidence>
<dbReference type="GO" id="GO:0010411">
    <property type="term" value="P:xyloglucan metabolic process"/>
    <property type="evidence" value="ECO:0007669"/>
    <property type="project" value="TreeGrafter"/>
</dbReference>
<feature type="chain" id="PRO_5032995038" evidence="1">
    <location>
        <begin position="22"/>
        <end position="869"/>
    </location>
</feature>
<feature type="signal peptide" evidence="1">
    <location>
        <begin position="1"/>
        <end position="21"/>
    </location>
</feature>
<dbReference type="InterPro" id="IPR052025">
    <property type="entry name" value="Xyloglucanase_GH74"/>
</dbReference>
<dbReference type="InterPro" id="IPR025965">
    <property type="entry name" value="FlgD/Vpr_Ig-like"/>
</dbReference>
<dbReference type="SUPFAM" id="SSF110296">
    <property type="entry name" value="Oligoxyloglucan reducing end-specific cellobiohydrolase"/>
    <property type="match status" value="1"/>
</dbReference>
<dbReference type="Gene3D" id="2.60.40.4070">
    <property type="match status" value="1"/>
</dbReference>
<dbReference type="Pfam" id="PF13860">
    <property type="entry name" value="FlgD_ig"/>
    <property type="match status" value="1"/>
</dbReference>
<reference evidence="3" key="1">
    <citation type="journal article" date="2020" name="mSystems">
        <title>Genome- and Community-Level Interaction Insights into Carbon Utilization and Element Cycling Functions of Hydrothermarchaeota in Hydrothermal Sediment.</title>
        <authorList>
            <person name="Zhou Z."/>
            <person name="Liu Y."/>
            <person name="Xu W."/>
            <person name="Pan J."/>
            <person name="Luo Z.H."/>
            <person name="Li M."/>
        </authorList>
    </citation>
    <scope>NUCLEOTIDE SEQUENCE [LARGE SCALE GENOMIC DNA]</scope>
    <source>
        <strain evidence="3">SpSt-381</strain>
    </source>
</reference>
<name>A0A832I0R7_UNCEI</name>
<dbReference type="CDD" id="cd15482">
    <property type="entry name" value="Sialidase_non-viral"/>
    <property type="match status" value="1"/>
</dbReference>
<proteinExistence type="predicted"/>
<accession>A0A832I0R7</accession>
<dbReference type="InterPro" id="IPR036278">
    <property type="entry name" value="Sialidase_sf"/>
</dbReference>
<dbReference type="InterPro" id="IPR015943">
    <property type="entry name" value="WD40/YVTN_repeat-like_dom_sf"/>
</dbReference>
<dbReference type="PANTHER" id="PTHR43739">
    <property type="entry name" value="XYLOGLUCANASE (EUROFUNG)"/>
    <property type="match status" value="1"/>
</dbReference>
<protein>
    <submittedName>
        <fullName evidence="3">T9SS type A sorting domain-containing protein</fullName>
    </submittedName>
</protein>
<dbReference type="AlphaFoldDB" id="A0A832I0R7"/>
<organism evidence="3">
    <name type="scientific">Eiseniibacteriota bacterium</name>
    <dbReference type="NCBI Taxonomy" id="2212470"/>
    <lineage>
        <taxon>Bacteria</taxon>
        <taxon>Candidatus Eiseniibacteriota</taxon>
    </lineage>
</organism>
<comment type="caution">
    <text evidence="3">The sequence shown here is derived from an EMBL/GenBank/DDBJ whole genome shotgun (WGS) entry which is preliminary data.</text>
</comment>
<keyword evidence="1" id="KW-0732">Signal</keyword>
<dbReference type="NCBIfam" id="TIGR04183">
    <property type="entry name" value="Por_Secre_tail"/>
    <property type="match status" value="1"/>
</dbReference>
<evidence type="ECO:0000313" key="3">
    <source>
        <dbReference type="EMBL" id="HGZ42601.1"/>
    </source>
</evidence>
<dbReference type="InterPro" id="IPR026444">
    <property type="entry name" value="Secre_tail"/>
</dbReference>
<gene>
    <name evidence="3" type="ORF">ENR23_04105</name>
</gene>